<reference evidence="2" key="1">
    <citation type="journal article" date="2023" name="Front. Plant Sci.">
        <title>Chromosomal-level genome assembly of Melastoma candidum provides insights into trichome evolution.</title>
        <authorList>
            <person name="Zhong Y."/>
            <person name="Wu W."/>
            <person name="Sun C."/>
            <person name="Zou P."/>
            <person name="Liu Y."/>
            <person name="Dai S."/>
            <person name="Zhou R."/>
        </authorList>
    </citation>
    <scope>NUCLEOTIDE SEQUENCE [LARGE SCALE GENOMIC DNA]</scope>
</reference>
<keyword evidence="2" id="KW-1185">Reference proteome</keyword>
<accession>A0ACB9M4V1</accession>
<evidence type="ECO:0000313" key="2">
    <source>
        <dbReference type="Proteomes" id="UP001057402"/>
    </source>
</evidence>
<evidence type="ECO:0000313" key="1">
    <source>
        <dbReference type="EMBL" id="KAI4319088.1"/>
    </source>
</evidence>
<name>A0ACB9M4V1_9MYRT</name>
<dbReference type="Proteomes" id="UP001057402">
    <property type="component" value="Chromosome 10"/>
</dbReference>
<protein>
    <submittedName>
        <fullName evidence="1">Uncharacterized protein</fullName>
    </submittedName>
</protein>
<organism evidence="1 2">
    <name type="scientific">Melastoma candidum</name>
    <dbReference type="NCBI Taxonomy" id="119954"/>
    <lineage>
        <taxon>Eukaryota</taxon>
        <taxon>Viridiplantae</taxon>
        <taxon>Streptophyta</taxon>
        <taxon>Embryophyta</taxon>
        <taxon>Tracheophyta</taxon>
        <taxon>Spermatophyta</taxon>
        <taxon>Magnoliopsida</taxon>
        <taxon>eudicotyledons</taxon>
        <taxon>Gunneridae</taxon>
        <taxon>Pentapetalae</taxon>
        <taxon>rosids</taxon>
        <taxon>malvids</taxon>
        <taxon>Myrtales</taxon>
        <taxon>Melastomataceae</taxon>
        <taxon>Melastomatoideae</taxon>
        <taxon>Melastomateae</taxon>
        <taxon>Melastoma</taxon>
    </lineage>
</organism>
<proteinExistence type="predicted"/>
<gene>
    <name evidence="1" type="ORF">MLD38_032732</name>
</gene>
<dbReference type="EMBL" id="CM042889">
    <property type="protein sequence ID" value="KAI4319088.1"/>
    <property type="molecule type" value="Genomic_DNA"/>
</dbReference>
<sequence>MIRTNDRALYRRQCTRWNTNCLVHNNLGTRRREKSLLLFMQRLSPGLVRPPPGHDNWGWNTTSDPCVAGWKGVRCDLTSQFIQRIVLEGLNFSGEFNVDSLCVIPSLGVISLKNNNLTGGIPGTISKCKRLTHLYLGGNRLSGQLPDGLSKLKNLNRLDVSNNEFSGGLPSLERIPGLITFLAQNNRLSGELPLFKLANFHDFNVSNNNFTGPIPDSKGPFRADSFRDNPGLCGSPLSIPCPTSPSPQQSSSPSPLQQSSKKRSFSSLDAYFGYMIIGLLVLAFIIYKITRKLESKKERKGNVKRKESAEYITNSSGMPNVNSRIHEISESRSELSITSAESGAVSLVVFPGPVAKNLKFEDLLRSPAELLGRGKHGTLYKVILNNGLKLAVKRIKNWRISPEEFDRRMHKVERVKHPNVMPPIAFYCSKQEMLLVYQYHRNGNLFSLLHERRGGEAINWASRLTIAAAISNGLAFMHLKLQDDGIPHGNIKSTNILFDEEAEPCLSEYGLMPVDGRDPPPLSENKTPDTSENYGDESMANESLALATRDGVFKDDVYGFGTVLLELLTGKMVQNDGQDLVKWVHLVVKEEWTAEVFDRALLSEGGNEERMVKLLQVAVWCISEVPGERPSMGRVAEIINAIKEEQEKSSSYDTLTL</sequence>
<comment type="caution">
    <text evidence="1">The sequence shown here is derived from an EMBL/GenBank/DDBJ whole genome shotgun (WGS) entry which is preliminary data.</text>
</comment>